<protein>
    <submittedName>
        <fullName evidence="1">Uncharacterized protein</fullName>
    </submittedName>
</protein>
<evidence type="ECO:0000313" key="2">
    <source>
        <dbReference type="Proteomes" id="UP000198558"/>
    </source>
</evidence>
<accession>A0A1I0BFD1</accession>
<dbReference type="AlphaFoldDB" id="A0A1I0BFD1"/>
<dbReference type="EMBL" id="FOIN01000001">
    <property type="protein sequence ID" value="SET05593.1"/>
    <property type="molecule type" value="Genomic_DNA"/>
</dbReference>
<dbReference type="GeneID" id="78287149"/>
<dbReference type="Proteomes" id="UP000198558">
    <property type="component" value="Unassembled WGS sequence"/>
</dbReference>
<sequence>MPTREEILEYADTLHSLEQLDVVKEYKKALHEVVTYSQTQNEVPLEYYKSSKRYDYYIELQYEEFKPLDNGKYGFKQHGFSYQGKGIGAYKNWSINGCVSLCNFTKEEIKNMIDKCIERDNKEVEEDVE</sequence>
<reference evidence="2" key="1">
    <citation type="submission" date="2016-10" db="EMBL/GenBank/DDBJ databases">
        <authorList>
            <person name="Varghese N."/>
            <person name="Submissions S."/>
        </authorList>
    </citation>
    <scope>NUCLEOTIDE SEQUENCE [LARGE SCALE GENOMIC DNA]</scope>
    <source>
        <strain evidence="2">DSM 1551</strain>
    </source>
</reference>
<keyword evidence="2" id="KW-1185">Reference proteome</keyword>
<dbReference type="RefSeq" id="WP_092351387.1">
    <property type="nucleotide sequence ID" value="NZ_FOIN01000001.1"/>
</dbReference>
<evidence type="ECO:0000313" key="1">
    <source>
        <dbReference type="EMBL" id="SET05593.1"/>
    </source>
</evidence>
<name>A0A1I0BFD1_9FIRM</name>
<proteinExistence type="predicted"/>
<gene>
    <name evidence="1" type="ORF">SAMN04489758_101104</name>
</gene>
<organism evidence="1 2">
    <name type="scientific">Thomasclavelia cocleata</name>
    <dbReference type="NCBI Taxonomy" id="69824"/>
    <lineage>
        <taxon>Bacteria</taxon>
        <taxon>Bacillati</taxon>
        <taxon>Bacillota</taxon>
        <taxon>Erysipelotrichia</taxon>
        <taxon>Erysipelotrichales</taxon>
        <taxon>Coprobacillaceae</taxon>
        <taxon>Thomasclavelia</taxon>
    </lineage>
</organism>